<evidence type="ECO:0000256" key="2">
    <source>
        <dbReference type="ARBA" id="ARBA00012528"/>
    </source>
</evidence>
<protein>
    <recommendedName>
        <fullName evidence="2">diguanylate cyclase</fullName>
        <ecNumber evidence="2">2.7.7.65</ecNumber>
    </recommendedName>
</protein>
<dbReference type="PANTHER" id="PTHR45138:SF9">
    <property type="entry name" value="DIGUANYLATE CYCLASE DGCM-RELATED"/>
    <property type="match status" value="1"/>
</dbReference>
<dbReference type="PANTHER" id="PTHR45138">
    <property type="entry name" value="REGULATORY COMPONENTS OF SENSORY TRANSDUCTION SYSTEM"/>
    <property type="match status" value="1"/>
</dbReference>
<comment type="cofactor">
    <cofactor evidence="1">
        <name>Mg(2+)</name>
        <dbReference type="ChEBI" id="CHEBI:18420"/>
    </cofactor>
</comment>
<dbReference type="NCBIfam" id="TIGR00254">
    <property type="entry name" value="GGDEF"/>
    <property type="match status" value="1"/>
</dbReference>
<dbReference type="InterPro" id="IPR000160">
    <property type="entry name" value="GGDEF_dom"/>
</dbReference>
<dbReference type="InterPro" id="IPR043128">
    <property type="entry name" value="Rev_trsase/Diguanyl_cyclase"/>
</dbReference>
<evidence type="ECO:0000256" key="3">
    <source>
        <dbReference type="ARBA" id="ARBA00034247"/>
    </source>
</evidence>
<dbReference type="PATRIC" id="fig|1306954.6.peg.2937"/>
<proteinExistence type="predicted"/>
<evidence type="ECO:0000313" key="7">
    <source>
        <dbReference type="Proteomes" id="UP000070282"/>
    </source>
</evidence>
<dbReference type="RefSeq" id="WP_061331483.1">
    <property type="nucleotide sequence ID" value="NZ_LOCO01000004.1"/>
</dbReference>
<keyword evidence="4" id="KW-0175">Coiled coil</keyword>
<dbReference type="SUPFAM" id="SSF55073">
    <property type="entry name" value="Nucleotide cyclase"/>
    <property type="match status" value="1"/>
</dbReference>
<dbReference type="EC" id="2.7.7.65" evidence="2"/>
<reference evidence="7" key="1">
    <citation type="submission" date="2015-12" db="EMBL/GenBank/DDBJ databases">
        <authorList>
            <person name="Lima A."/>
            <person name="Farahani Zayas N."/>
            <person name="Castro Da Silva M.A."/>
            <person name="Cabral A."/>
            <person name="Pessatti M.L."/>
        </authorList>
    </citation>
    <scope>NUCLEOTIDE SEQUENCE [LARGE SCALE GENOMIC DNA]</scope>
    <source>
        <strain evidence="7">LAMA 842</strain>
    </source>
</reference>
<evidence type="ECO:0000259" key="5">
    <source>
        <dbReference type="PROSITE" id="PS50887"/>
    </source>
</evidence>
<evidence type="ECO:0000256" key="1">
    <source>
        <dbReference type="ARBA" id="ARBA00001946"/>
    </source>
</evidence>
<feature type="domain" description="GGDEF" evidence="5">
    <location>
        <begin position="292"/>
        <end position="421"/>
    </location>
</feature>
<sequence length="423" mass="46476">MAEYLDQPFSMLIGLSVLVLAVALLASVVKLRADIRTLRTTSNQQLKRLNARVAQLSNEHSEVASALDDLCDSASIASAPDSSLAVTPAEQENRIIKSILNEGDLPKGLEKAFELLHPSPESTLWMAFGISVLDQNTKTLKLAWHQGIKEAVARQFSEARLIHGSAPHATSALLGEHVVVRREPAAQKHRDQPPATRLPEAVQAWHSFPIKKVDGSVLGTFDILSFNEGFPLPDSNRIANYLFVTSIILERHSYLNGILSQARTDKLTGLTNRGFAEESLVKEIERSQRYRNPLSVVLFDIDHFKSFNDTYGHDVGDLVLQEVSRLSAGAIRSTDVVGRWGGEEFLVILSETTLDSAMVVAENVRKAVESAHFEVCRSVTISLGVAEFTPHDTAQSLVKRADEALYKAKKAGRNRVLAQSKVA</sequence>
<feature type="coiled-coil region" evidence="4">
    <location>
        <begin position="39"/>
        <end position="66"/>
    </location>
</feature>
<dbReference type="Gene3D" id="3.30.70.270">
    <property type="match status" value="1"/>
</dbReference>
<comment type="caution">
    <text evidence="6">The sequence shown here is derived from an EMBL/GenBank/DDBJ whole genome shotgun (WGS) entry which is preliminary data.</text>
</comment>
<dbReference type="InterPro" id="IPR029787">
    <property type="entry name" value="Nucleotide_cyclase"/>
</dbReference>
<dbReference type="EMBL" id="LOCO01000004">
    <property type="protein sequence ID" value="KXO10936.1"/>
    <property type="molecule type" value="Genomic_DNA"/>
</dbReference>
<evidence type="ECO:0000256" key="4">
    <source>
        <dbReference type="SAM" id="Coils"/>
    </source>
</evidence>
<gene>
    <name evidence="6" type="ORF">J122_1061</name>
</gene>
<organism evidence="6 7">
    <name type="scientific">Marinobacter excellens LAMA 842</name>
    <dbReference type="NCBI Taxonomy" id="1306954"/>
    <lineage>
        <taxon>Bacteria</taxon>
        <taxon>Pseudomonadati</taxon>
        <taxon>Pseudomonadota</taxon>
        <taxon>Gammaproteobacteria</taxon>
        <taxon>Pseudomonadales</taxon>
        <taxon>Marinobacteraceae</taxon>
        <taxon>Marinobacter</taxon>
    </lineage>
</organism>
<dbReference type="Pfam" id="PF00990">
    <property type="entry name" value="GGDEF"/>
    <property type="match status" value="1"/>
</dbReference>
<accession>A0A137SES5</accession>
<keyword evidence="7" id="KW-1185">Reference proteome</keyword>
<dbReference type="Proteomes" id="UP000070282">
    <property type="component" value="Unassembled WGS sequence"/>
</dbReference>
<comment type="catalytic activity">
    <reaction evidence="3">
        <text>2 GTP = 3',3'-c-di-GMP + 2 diphosphate</text>
        <dbReference type="Rhea" id="RHEA:24898"/>
        <dbReference type="ChEBI" id="CHEBI:33019"/>
        <dbReference type="ChEBI" id="CHEBI:37565"/>
        <dbReference type="ChEBI" id="CHEBI:58805"/>
        <dbReference type="EC" id="2.7.7.65"/>
    </reaction>
</comment>
<name>A0A137SES5_9GAMM</name>
<evidence type="ECO:0000313" key="6">
    <source>
        <dbReference type="EMBL" id="KXO10936.1"/>
    </source>
</evidence>
<dbReference type="FunFam" id="3.30.70.270:FF:000001">
    <property type="entry name" value="Diguanylate cyclase domain protein"/>
    <property type="match status" value="1"/>
</dbReference>
<dbReference type="AlphaFoldDB" id="A0A137SES5"/>
<dbReference type="SMART" id="SM00267">
    <property type="entry name" value="GGDEF"/>
    <property type="match status" value="1"/>
</dbReference>
<dbReference type="CDD" id="cd01949">
    <property type="entry name" value="GGDEF"/>
    <property type="match status" value="1"/>
</dbReference>
<dbReference type="GO" id="GO:0052621">
    <property type="term" value="F:diguanylate cyclase activity"/>
    <property type="evidence" value="ECO:0007669"/>
    <property type="project" value="UniProtKB-EC"/>
</dbReference>
<dbReference type="InterPro" id="IPR050469">
    <property type="entry name" value="Diguanylate_Cyclase"/>
</dbReference>
<dbReference type="PROSITE" id="PS50887">
    <property type="entry name" value="GGDEF"/>
    <property type="match status" value="1"/>
</dbReference>